<name>A0A418B380_9STRA</name>
<evidence type="ECO:0000313" key="2">
    <source>
        <dbReference type="EMBL" id="RHY32497.1"/>
    </source>
</evidence>
<protein>
    <submittedName>
        <fullName evidence="2">Uncharacterized protein</fullName>
    </submittedName>
</protein>
<feature type="coiled-coil region" evidence="1">
    <location>
        <begin position="66"/>
        <end position="149"/>
    </location>
</feature>
<evidence type="ECO:0000313" key="3">
    <source>
        <dbReference type="Proteomes" id="UP000285060"/>
    </source>
</evidence>
<reference evidence="2 3" key="1">
    <citation type="submission" date="2018-08" db="EMBL/GenBank/DDBJ databases">
        <title>Aphanomyces genome sequencing and annotation.</title>
        <authorList>
            <person name="Minardi D."/>
            <person name="Oidtmann B."/>
            <person name="Van Der Giezen M."/>
            <person name="Studholme D.J."/>
        </authorList>
    </citation>
    <scope>NUCLEOTIDE SEQUENCE [LARGE SCALE GENOMIC DNA]</scope>
    <source>
        <strain evidence="2 3">NJM0002</strain>
    </source>
</reference>
<dbReference type="AlphaFoldDB" id="A0A418B380"/>
<keyword evidence="3" id="KW-1185">Reference proteome</keyword>
<proteinExistence type="predicted"/>
<organism evidence="2 3">
    <name type="scientific">Aphanomyces invadans</name>
    <dbReference type="NCBI Taxonomy" id="157072"/>
    <lineage>
        <taxon>Eukaryota</taxon>
        <taxon>Sar</taxon>
        <taxon>Stramenopiles</taxon>
        <taxon>Oomycota</taxon>
        <taxon>Saprolegniomycetes</taxon>
        <taxon>Saprolegniales</taxon>
        <taxon>Verrucalvaceae</taxon>
        <taxon>Aphanomyces</taxon>
    </lineage>
</organism>
<accession>A0A418B380</accession>
<gene>
    <name evidence="2" type="ORF">DYB32_002516</name>
</gene>
<dbReference type="Proteomes" id="UP000285060">
    <property type="component" value="Unassembled WGS sequence"/>
</dbReference>
<keyword evidence="1" id="KW-0175">Coiled coil</keyword>
<comment type="caution">
    <text evidence="2">The sequence shown here is derived from an EMBL/GenBank/DDBJ whole genome shotgun (WGS) entry which is preliminary data.</text>
</comment>
<dbReference type="VEuPathDB" id="FungiDB:H310_08097"/>
<dbReference type="EMBL" id="QUSY01000133">
    <property type="protein sequence ID" value="RHY32497.1"/>
    <property type="molecule type" value="Genomic_DNA"/>
</dbReference>
<sequence length="350" mass="39007">MATVDELSDCLRIHVFRSTKKQVPIVIKEGSEKASNSGTESRRKQGAEFWADFREAAIAVSGDEEITTQTLVLEELEERYNALLAETDLLKRKVKARSSEVYFDSRIHELQEESERAWEAQMEAGKKTLERLEVQLAAVQQEVDALDSALLQAHAPDRATILGYNLELGKVLQLRVEEKKDVLAALDNSKRKLTDRRNSQSLVATEVPSERLQELKAKRSRLRESIISLTPSGANRDAEANEEGAIALSKRLKQAQETLSAREAKAARIKSQMRKLVQVQASDRNVAAVLLQLLFDHGGEWTKKELQSEVATQAQVDESIVIRALYSLVASGLVHLDRSSAQGLVTSLLI</sequence>
<evidence type="ECO:0000256" key="1">
    <source>
        <dbReference type="SAM" id="Coils"/>
    </source>
</evidence>